<dbReference type="GO" id="GO:0005524">
    <property type="term" value="F:ATP binding"/>
    <property type="evidence" value="ECO:0007669"/>
    <property type="project" value="UniProtKB-KW"/>
</dbReference>
<keyword evidence="2" id="KW-0227">DNA damage</keyword>
<keyword evidence="3" id="KW-0378">Hydrolase</keyword>
<dbReference type="GO" id="GO:0006281">
    <property type="term" value="P:DNA repair"/>
    <property type="evidence" value="ECO:0007669"/>
    <property type="project" value="UniProtKB-KW"/>
</dbReference>
<dbReference type="InterPro" id="IPR001650">
    <property type="entry name" value="Helicase_C-like"/>
</dbReference>
<evidence type="ECO:0000256" key="1">
    <source>
        <dbReference type="ARBA" id="ARBA00022741"/>
    </source>
</evidence>
<dbReference type="EMBL" id="WKPR01000030">
    <property type="protein sequence ID" value="MSB21953.1"/>
    <property type="molecule type" value="Genomic_DNA"/>
</dbReference>
<evidence type="ECO:0000313" key="10">
    <source>
        <dbReference type="EMBL" id="MSB21953.1"/>
    </source>
</evidence>
<dbReference type="RefSeq" id="WP_108981879.1">
    <property type="nucleotide sequence ID" value="NZ_WKPR01000030.1"/>
</dbReference>
<evidence type="ECO:0000256" key="6">
    <source>
        <dbReference type="ARBA" id="ARBA00023125"/>
    </source>
</evidence>
<feature type="domain" description="Helicase ATP-binding" evidence="8">
    <location>
        <begin position="259"/>
        <end position="419"/>
    </location>
</feature>
<evidence type="ECO:0000256" key="3">
    <source>
        <dbReference type="ARBA" id="ARBA00022801"/>
    </source>
</evidence>
<evidence type="ECO:0000256" key="7">
    <source>
        <dbReference type="ARBA" id="ARBA00023204"/>
    </source>
</evidence>
<dbReference type="InterPro" id="IPR027417">
    <property type="entry name" value="P-loop_NTPase"/>
</dbReference>
<dbReference type="InterPro" id="IPR047112">
    <property type="entry name" value="RecG/Mfd"/>
</dbReference>
<dbReference type="Pfam" id="PF00270">
    <property type="entry name" value="DEAD"/>
    <property type="match status" value="1"/>
</dbReference>
<evidence type="ECO:0000259" key="8">
    <source>
        <dbReference type="PROSITE" id="PS51192"/>
    </source>
</evidence>
<dbReference type="SUPFAM" id="SSF52540">
    <property type="entry name" value="P-loop containing nucleoside triphosphate hydrolases"/>
    <property type="match status" value="2"/>
</dbReference>
<keyword evidence="6" id="KW-0238">DNA-binding</keyword>
<proteinExistence type="predicted"/>
<dbReference type="PROSITE" id="PS51192">
    <property type="entry name" value="HELICASE_ATP_BIND_1"/>
    <property type="match status" value="1"/>
</dbReference>
<dbReference type="Pfam" id="PF00271">
    <property type="entry name" value="Helicase_C"/>
    <property type="match status" value="1"/>
</dbReference>
<keyword evidence="5" id="KW-0067">ATP-binding</keyword>
<sequence length="639" mass="71122">MIPLSKIQVSPVKEKQFEKKHITCVEELATFFPRKYQDFRTKKKIKDLMDGDVCRIDGVVTHIYDNAKFSLQLDDGSGYIYITWFGGCFFKDSFERGALWTFCGKISFYNGQPQMVQPVMVCQGENKLAHIHPCYSKITGMSDKYLSEKIRASLSVMAATASWTEKDAVAKAMGLMERVAAYQEMHQPSSEDSWKKASRRMNFEQIYDFYEALFKRRQNKAFVRAKPMFKREVMDAFIKSLPFDLTVDQSKAVESIYNGMNQEMPLNALVSGDVGCGKTAVALIAALCARENGGQTIIMAPTLVLAKQHYDEMSKLAGSDGIALLTSEAKGKARKKILAGLADGSISILIGTHAVLSPELQFRNLALSIVDEEHRFGAAQKALLSEFDKTGAHHLSMTATPIPRSYASSVYGDCLDIITIQTMPKGRKTVITTVDHKRPDVYQKLLEQVKLGHQAYIVCPFIEDSESERFKDVLSVKTVVDEVQQFLHDNAPMYKADSISGDMKQKDVLAVIDQFARNEIQILVSTTIVEVGVNVPNATAIAVMNADRFGLAALHQLRGRVGRKGDQGYCCLVSDTSNEKLAAMTMFPSGFKIAEVDLQLRGPGDILGSEQTGDSKVVDMILRYPKLAAAIRNYFQTKE</sequence>
<keyword evidence="4 10" id="KW-0347">Helicase</keyword>
<dbReference type="Proteomes" id="UP000434475">
    <property type="component" value="Unassembled WGS sequence"/>
</dbReference>
<dbReference type="CDD" id="cd04488">
    <property type="entry name" value="RecG_wedge_OBF"/>
    <property type="match status" value="1"/>
</dbReference>
<dbReference type="SMART" id="SM00490">
    <property type="entry name" value="HELICc"/>
    <property type="match status" value="1"/>
</dbReference>
<dbReference type="PROSITE" id="PS51194">
    <property type="entry name" value="HELICASE_CTER"/>
    <property type="match status" value="1"/>
</dbReference>
<evidence type="ECO:0000259" key="9">
    <source>
        <dbReference type="PROSITE" id="PS51194"/>
    </source>
</evidence>
<evidence type="ECO:0000256" key="4">
    <source>
        <dbReference type="ARBA" id="ARBA00022806"/>
    </source>
</evidence>
<evidence type="ECO:0000256" key="2">
    <source>
        <dbReference type="ARBA" id="ARBA00022763"/>
    </source>
</evidence>
<name>A0A6I2R8U6_FLAPL</name>
<dbReference type="Pfam" id="PF17191">
    <property type="entry name" value="RecG_wedge"/>
    <property type="match status" value="1"/>
</dbReference>
<dbReference type="InterPro" id="IPR011545">
    <property type="entry name" value="DEAD/DEAH_box_helicase_dom"/>
</dbReference>
<dbReference type="PANTHER" id="PTHR47964">
    <property type="entry name" value="ATP-DEPENDENT DNA HELICASE HOMOLOG RECG, CHLOROPLASTIC"/>
    <property type="match status" value="1"/>
</dbReference>
<dbReference type="GO" id="GO:0003677">
    <property type="term" value="F:DNA binding"/>
    <property type="evidence" value="ECO:0007669"/>
    <property type="project" value="UniProtKB-KW"/>
</dbReference>
<protein>
    <submittedName>
        <fullName evidence="10">DEAD/DEAH box helicase</fullName>
    </submittedName>
</protein>
<dbReference type="Gene3D" id="3.40.50.300">
    <property type="entry name" value="P-loop containing nucleotide triphosphate hydrolases"/>
    <property type="match status" value="2"/>
</dbReference>
<reference evidence="10 11" key="1">
    <citation type="journal article" date="2019" name="Nat. Med.">
        <title>A library of human gut bacterial isolates paired with longitudinal multiomics data enables mechanistic microbiome research.</title>
        <authorList>
            <person name="Poyet M."/>
            <person name="Groussin M."/>
            <person name="Gibbons S.M."/>
            <person name="Avila-Pacheco J."/>
            <person name="Jiang X."/>
            <person name="Kearney S.M."/>
            <person name="Perrotta A.R."/>
            <person name="Berdy B."/>
            <person name="Zhao S."/>
            <person name="Lieberman T.D."/>
            <person name="Swanson P.K."/>
            <person name="Smith M."/>
            <person name="Roesemann S."/>
            <person name="Alexander J.E."/>
            <person name="Rich S.A."/>
            <person name="Livny J."/>
            <person name="Vlamakis H."/>
            <person name="Clish C."/>
            <person name="Bullock K."/>
            <person name="Deik A."/>
            <person name="Scott J."/>
            <person name="Pierce K.A."/>
            <person name="Xavier R.J."/>
            <person name="Alm E.J."/>
        </authorList>
    </citation>
    <scope>NUCLEOTIDE SEQUENCE [LARGE SCALE GENOMIC DNA]</scope>
    <source>
        <strain evidence="10 11">BIOML-A2</strain>
    </source>
</reference>
<organism evidence="10 11">
    <name type="scientific">Flavonifractor plautii</name>
    <name type="common">Fusobacterium plautii</name>
    <dbReference type="NCBI Taxonomy" id="292800"/>
    <lineage>
        <taxon>Bacteria</taxon>
        <taxon>Bacillati</taxon>
        <taxon>Bacillota</taxon>
        <taxon>Clostridia</taxon>
        <taxon>Eubacteriales</taxon>
        <taxon>Oscillospiraceae</taxon>
        <taxon>Flavonifractor</taxon>
    </lineage>
</organism>
<dbReference type="InterPro" id="IPR012340">
    <property type="entry name" value="NA-bd_OB-fold"/>
</dbReference>
<dbReference type="InterPro" id="IPR014001">
    <property type="entry name" value="Helicase_ATP-bd"/>
</dbReference>
<comment type="caution">
    <text evidence="10">The sequence shown here is derived from an EMBL/GenBank/DDBJ whole genome shotgun (WGS) entry which is preliminary data.</text>
</comment>
<dbReference type="AlphaFoldDB" id="A0A6I2R8U6"/>
<keyword evidence="1" id="KW-0547">Nucleotide-binding</keyword>
<evidence type="ECO:0000256" key="5">
    <source>
        <dbReference type="ARBA" id="ARBA00022840"/>
    </source>
</evidence>
<dbReference type="GO" id="GO:0003678">
    <property type="term" value="F:DNA helicase activity"/>
    <property type="evidence" value="ECO:0007669"/>
    <property type="project" value="TreeGrafter"/>
</dbReference>
<feature type="domain" description="Helicase C-terminal" evidence="9">
    <location>
        <begin position="440"/>
        <end position="604"/>
    </location>
</feature>
<dbReference type="InterPro" id="IPR033454">
    <property type="entry name" value="RecG_wedge"/>
</dbReference>
<gene>
    <name evidence="10" type="ORF">GKE97_20965</name>
</gene>
<evidence type="ECO:0000313" key="11">
    <source>
        <dbReference type="Proteomes" id="UP000434475"/>
    </source>
</evidence>
<dbReference type="SUPFAM" id="SSF50249">
    <property type="entry name" value="Nucleic acid-binding proteins"/>
    <property type="match status" value="1"/>
</dbReference>
<dbReference type="Gene3D" id="2.40.50.140">
    <property type="entry name" value="Nucleic acid-binding proteins"/>
    <property type="match status" value="1"/>
</dbReference>
<dbReference type="SMART" id="SM00487">
    <property type="entry name" value="DEXDc"/>
    <property type="match status" value="1"/>
</dbReference>
<keyword evidence="7" id="KW-0234">DNA repair</keyword>
<dbReference type="GO" id="GO:0016787">
    <property type="term" value="F:hydrolase activity"/>
    <property type="evidence" value="ECO:0007669"/>
    <property type="project" value="UniProtKB-KW"/>
</dbReference>
<dbReference type="PANTHER" id="PTHR47964:SF1">
    <property type="entry name" value="ATP-DEPENDENT DNA HELICASE HOMOLOG RECG, CHLOROPLASTIC"/>
    <property type="match status" value="1"/>
</dbReference>
<accession>A0A6I2R8U6</accession>